<organism evidence="7 8">
    <name type="scientific">Cellvibrio fontiphilus</name>
    <dbReference type="NCBI Taxonomy" id="1815559"/>
    <lineage>
        <taxon>Bacteria</taxon>
        <taxon>Pseudomonadati</taxon>
        <taxon>Pseudomonadota</taxon>
        <taxon>Gammaproteobacteria</taxon>
        <taxon>Cellvibrionales</taxon>
        <taxon>Cellvibrionaceae</taxon>
        <taxon>Cellvibrio</taxon>
    </lineage>
</organism>
<dbReference type="PANTHER" id="PTHR30189">
    <property type="entry name" value="LPS-ASSEMBLY PROTEIN"/>
    <property type="match status" value="1"/>
</dbReference>
<dbReference type="Pfam" id="PF04453">
    <property type="entry name" value="LptD"/>
    <property type="match status" value="1"/>
</dbReference>
<comment type="subunit">
    <text evidence="4">Component of the lipopolysaccharide transport and assembly complex. Interacts with LptE and LptA.</text>
</comment>
<sequence length="871" mass="99100" precursor="true">MAPTSNYSNQKLPRHFSRSRLALLIAAPCAGMLLSFASPGFAQGELTGTVPNIVDKKTAKPDPNDKLRELDWVPIEELTEEQKALVPAACCGAYIAPPRDDAESELDPEKASILGTADYSESEKQTKFIMRDNVRLTQGRRSFYADTFMFDKVSREAELKGNIQVREPGLLLRADSAYVDTQTGNARLDNARFVLYETRVQGRAENLQKFGDQIISLNQGTFTSCEPGDNTWLIEGSNITLHNDKHYGTAKHMRLKVKDIPVAYAPYFRFPIGPDRLTGFLFPSVGLDTGEGIDEFSVPFYWNIAPNYDATFVPRYLADHGYMLQSEFRHKSLYFDTVLSGSGLNNDRGGFSERLQSQIESGELTEADAYPYRGQDRWQLNLAQTGGRNQPWSTLIDYTDVSDTDYIRDVDRGAVDINRQAFIRQTFAASYRSENWRLGAKAEEFRLLTDRQLPYRELPRLSADGNYRLDDWVLTLENEFTHFSMNRYFSDDPANAARLGDLIVGERLRTNYGLVWDKQYSAGFIRPGAGVKTLSYQLEADNLRAQADSEPQFVAPQVSLDSGLFFERDKSLFATDFTQTLEPRAYYLYRDYEDQSSLYGLTTDASYVNFDTSDIVFTYNQLFRDTRFSGGDRIDDANHLTLGVTSRLVESDSGVERLRMSIGQVTYFDDRRVSILNTRDAYANTRTNSAIAGELSAQIGEHLRLTNDLLYDHQTEKVNSFSSSLHYVDEQYRILNVGYRYSRDPVSLSPLDINTATGATLNQLDVTSLWPLNNQWAVIARANYDFTYDAELDTFAGLEYTDCCYRVRLLARQWVDFDFSDDFMENLNSDDYDRGVFIEVQLRGFGTISQRISNLLDDAMYGYREREASLQ</sequence>
<evidence type="ECO:0000259" key="5">
    <source>
        <dbReference type="Pfam" id="PF03968"/>
    </source>
</evidence>
<gene>
    <name evidence="4" type="primary">lptD</name>
    <name evidence="7" type="ORF">ACFODX_16320</name>
</gene>
<dbReference type="EMBL" id="JBHRTF010000015">
    <property type="protein sequence ID" value="MFC3117134.1"/>
    <property type="molecule type" value="Genomic_DNA"/>
</dbReference>
<evidence type="ECO:0000259" key="6">
    <source>
        <dbReference type="Pfam" id="PF04453"/>
    </source>
</evidence>
<proteinExistence type="inferred from homology"/>
<dbReference type="PANTHER" id="PTHR30189:SF1">
    <property type="entry name" value="LPS-ASSEMBLY PROTEIN LPTD"/>
    <property type="match status" value="1"/>
</dbReference>
<keyword evidence="1 4" id="KW-0732">Signal</keyword>
<comment type="function">
    <text evidence="4">Together with LptE, is involved in the assembly of lipopolysaccharide (LPS) at the surface of the outer membrane.</text>
</comment>
<feature type="domain" description="Organic solvent tolerance-like N-terminal" evidence="5">
    <location>
        <begin position="117"/>
        <end position="245"/>
    </location>
</feature>
<comment type="similarity">
    <text evidence="4">Belongs to the LptD family.</text>
</comment>
<dbReference type="InterPro" id="IPR005653">
    <property type="entry name" value="OstA-like_N"/>
</dbReference>
<dbReference type="RefSeq" id="WP_378121124.1">
    <property type="nucleotide sequence ID" value="NZ_JBHRTF010000015.1"/>
</dbReference>
<keyword evidence="2 4" id="KW-0472">Membrane</keyword>
<keyword evidence="3 4" id="KW-0998">Cell outer membrane</keyword>
<protein>
    <recommendedName>
        <fullName evidence="4">LPS-assembly protein LptD</fullName>
    </recommendedName>
</protein>
<comment type="caution">
    <text evidence="7">The sequence shown here is derived from an EMBL/GenBank/DDBJ whole genome shotgun (WGS) entry which is preliminary data.</text>
</comment>
<comment type="subcellular location">
    <subcellularLocation>
        <location evidence="4">Cell outer membrane</location>
    </subcellularLocation>
</comment>
<evidence type="ECO:0000256" key="4">
    <source>
        <dbReference type="HAMAP-Rule" id="MF_01411"/>
    </source>
</evidence>
<name>A0ABV7FHM7_9GAMM</name>
<feature type="domain" description="LptD C-terminal" evidence="6">
    <location>
        <begin position="376"/>
        <end position="776"/>
    </location>
</feature>
<keyword evidence="8" id="KW-1185">Reference proteome</keyword>
<comment type="caution">
    <text evidence="4">Lacks conserved residue(s) required for the propagation of feature annotation.</text>
</comment>
<evidence type="ECO:0000256" key="2">
    <source>
        <dbReference type="ARBA" id="ARBA00023136"/>
    </source>
</evidence>
<dbReference type="InterPro" id="IPR020889">
    <property type="entry name" value="LipoPS_assembly_LptD"/>
</dbReference>
<dbReference type="InterPro" id="IPR050218">
    <property type="entry name" value="LptD"/>
</dbReference>
<dbReference type="Proteomes" id="UP001595555">
    <property type="component" value="Unassembled WGS sequence"/>
</dbReference>
<evidence type="ECO:0000313" key="7">
    <source>
        <dbReference type="EMBL" id="MFC3117134.1"/>
    </source>
</evidence>
<evidence type="ECO:0000256" key="3">
    <source>
        <dbReference type="ARBA" id="ARBA00023237"/>
    </source>
</evidence>
<evidence type="ECO:0000256" key="1">
    <source>
        <dbReference type="ARBA" id="ARBA00022729"/>
    </source>
</evidence>
<dbReference type="HAMAP" id="MF_01411">
    <property type="entry name" value="LPS_assembly_LptD"/>
    <property type="match status" value="1"/>
</dbReference>
<dbReference type="Pfam" id="PF03968">
    <property type="entry name" value="LptD_N"/>
    <property type="match status" value="1"/>
</dbReference>
<evidence type="ECO:0000313" key="8">
    <source>
        <dbReference type="Proteomes" id="UP001595555"/>
    </source>
</evidence>
<feature type="signal peptide" evidence="4">
    <location>
        <begin position="1"/>
        <end position="42"/>
    </location>
</feature>
<reference evidence="8" key="1">
    <citation type="journal article" date="2019" name="Int. J. Syst. Evol. Microbiol.">
        <title>The Global Catalogue of Microorganisms (GCM) 10K type strain sequencing project: providing services to taxonomists for standard genome sequencing and annotation.</title>
        <authorList>
            <consortium name="The Broad Institute Genomics Platform"/>
            <consortium name="The Broad Institute Genome Sequencing Center for Infectious Disease"/>
            <person name="Wu L."/>
            <person name="Ma J."/>
        </authorList>
    </citation>
    <scope>NUCLEOTIDE SEQUENCE [LARGE SCALE GENOMIC DNA]</scope>
    <source>
        <strain evidence="8">KCTC 52237</strain>
    </source>
</reference>
<dbReference type="InterPro" id="IPR007543">
    <property type="entry name" value="LptD_C"/>
</dbReference>
<accession>A0ABV7FHM7</accession>
<feature type="chain" id="PRO_5044918918" description="LPS-assembly protein LptD" evidence="4">
    <location>
        <begin position="43"/>
        <end position="871"/>
    </location>
</feature>